<dbReference type="Pfam" id="PF07228">
    <property type="entry name" value="SpoIIE"/>
    <property type="match status" value="1"/>
</dbReference>
<dbReference type="SUPFAM" id="SSF81606">
    <property type="entry name" value="PP2C-like"/>
    <property type="match status" value="1"/>
</dbReference>
<accession>A0ABR7HQY7</accession>
<keyword evidence="5" id="KW-1185">Reference proteome</keyword>
<dbReference type="InterPro" id="IPR052016">
    <property type="entry name" value="Bact_Sigma-Reg"/>
</dbReference>
<dbReference type="Pfam" id="PF19732">
    <property type="entry name" value="SpoIIE_N"/>
    <property type="match status" value="1"/>
</dbReference>
<feature type="transmembrane region" description="Helical" evidence="2">
    <location>
        <begin position="273"/>
        <end position="291"/>
    </location>
</feature>
<dbReference type="Proteomes" id="UP000660021">
    <property type="component" value="Unassembled WGS sequence"/>
</dbReference>
<sequence>MAAKETIRTRAARVSEEMRETGRLVLRAPILVRGAECAMRFLLGSILAGAGIFGNYAPFGLGMVAASGSGLDGFCALLGACMGYLLFQGFVEGLRYAAAAILIFSVAFAFYDIGAYRKVWFMPAAAALMNGITGFIYLSDRGWTAEHFIFFGTEVLLAGASAYFYRIAFSPWTENREEDALTIRQTVSLLILAGTVLLTLSKITLGGDLSIGRLAAALAVMVCAYEGGIGAGATVGVSTGIGMDLAAGGSPFYSMAYALSGVMAGVFHRQGRLCTALAYVLSNAVAVLWTWGNGARLSVLYEVFAASVLFFLLPERSLRQVRALLVREPRRDTVDKAREYARKRLEGTARAFRELHDSLRSRFDHSGGNDGDTAIIFDRAANRVCKTCPQQIMCWQRSYVDTYNALNDALPAMLERGRGEGSDFPLHFSSRCQRFAQFLSAANEELSALFYRRQYQNRLRESRGEVCRQYAELSAALGAAASELSAELSPDPLRERRLRQHFTAMGLEAEPAVYYDESGRLRIEIEGVGLQSLRRGEAVKRLAQLMDKPLRLVEECPPRHDRVVLAEREPFMAMAGVAARKKDGETVSGDTGAWFKQEDGSLFVLLCDGMGSGPSAHRESSEAVRLLEQFLRAGVPPEEALRTLSGALALQGEETGGFTTIDLMRVDLFTGAAAVYKYGAAPTYVKKGNTVQRITGSTLPAGLSPVQGAAPDVSRFSLEPGDCVLMVSDGVAGGEGDVWLRERLRSFQGESPKELARILIEEGQRRVGSGDDRTAILLRLERRTE</sequence>
<dbReference type="Gene3D" id="3.60.40.10">
    <property type="entry name" value="PPM-type phosphatase domain"/>
    <property type="match status" value="1"/>
</dbReference>
<evidence type="ECO:0000313" key="4">
    <source>
        <dbReference type="EMBL" id="MBC5729905.1"/>
    </source>
</evidence>
<feature type="transmembrane region" description="Helical" evidence="2">
    <location>
        <begin position="150"/>
        <end position="169"/>
    </location>
</feature>
<evidence type="ECO:0000256" key="1">
    <source>
        <dbReference type="ARBA" id="ARBA00022801"/>
    </source>
</evidence>
<feature type="transmembrane region" description="Helical" evidence="2">
    <location>
        <begin position="63"/>
        <end position="87"/>
    </location>
</feature>
<gene>
    <name evidence="4" type="ORF">H8S34_03540</name>
</gene>
<feature type="transmembrane region" description="Helical" evidence="2">
    <location>
        <begin position="212"/>
        <end position="233"/>
    </location>
</feature>
<keyword evidence="2" id="KW-0472">Membrane</keyword>
<dbReference type="SMART" id="SM00331">
    <property type="entry name" value="PP2C_SIG"/>
    <property type="match status" value="1"/>
</dbReference>
<keyword evidence="2" id="KW-1133">Transmembrane helix</keyword>
<comment type="caution">
    <text evidence="4">The sequence shown here is derived from an EMBL/GenBank/DDBJ whole genome shotgun (WGS) entry which is preliminary data.</text>
</comment>
<keyword evidence="2" id="KW-0812">Transmembrane</keyword>
<dbReference type="RefSeq" id="WP_186963062.1">
    <property type="nucleotide sequence ID" value="NZ_JACOPR010000002.1"/>
</dbReference>
<name>A0ABR7HQY7_9FIRM</name>
<dbReference type="EMBL" id="JACOPR010000002">
    <property type="protein sequence ID" value="MBC5729905.1"/>
    <property type="molecule type" value="Genomic_DNA"/>
</dbReference>
<evidence type="ECO:0000313" key="5">
    <source>
        <dbReference type="Proteomes" id="UP000660021"/>
    </source>
</evidence>
<reference evidence="4 5" key="1">
    <citation type="submission" date="2020-08" db="EMBL/GenBank/DDBJ databases">
        <title>Genome public.</title>
        <authorList>
            <person name="Liu C."/>
            <person name="Sun Q."/>
        </authorList>
    </citation>
    <scope>NUCLEOTIDE SEQUENCE [LARGE SCALE GENOMIC DNA]</scope>
    <source>
        <strain evidence="4 5">New-38</strain>
    </source>
</reference>
<dbReference type="InterPro" id="IPR045768">
    <property type="entry name" value="SpoIIE_N"/>
</dbReference>
<dbReference type="InterPro" id="IPR036457">
    <property type="entry name" value="PPM-type-like_dom_sf"/>
</dbReference>
<feature type="domain" description="PPM-type phosphatase" evidence="3">
    <location>
        <begin position="572"/>
        <end position="780"/>
    </location>
</feature>
<feature type="transmembrane region" description="Helical" evidence="2">
    <location>
        <begin position="119"/>
        <end position="138"/>
    </location>
</feature>
<dbReference type="PANTHER" id="PTHR43156:SF2">
    <property type="entry name" value="STAGE II SPORULATION PROTEIN E"/>
    <property type="match status" value="1"/>
</dbReference>
<dbReference type="PANTHER" id="PTHR43156">
    <property type="entry name" value="STAGE II SPORULATION PROTEIN E-RELATED"/>
    <property type="match status" value="1"/>
</dbReference>
<dbReference type="InterPro" id="IPR001932">
    <property type="entry name" value="PPM-type_phosphatase-like_dom"/>
</dbReference>
<feature type="transmembrane region" description="Helical" evidence="2">
    <location>
        <begin position="37"/>
        <end position="57"/>
    </location>
</feature>
<proteinExistence type="predicted"/>
<keyword evidence="1" id="KW-0378">Hydrolase</keyword>
<feature type="transmembrane region" description="Helical" evidence="2">
    <location>
        <begin position="245"/>
        <end position="266"/>
    </location>
</feature>
<organism evidence="4 5">
    <name type="scientific">Pseudoflavonifractor hominis</name>
    <dbReference type="NCBI Taxonomy" id="2763059"/>
    <lineage>
        <taxon>Bacteria</taxon>
        <taxon>Bacillati</taxon>
        <taxon>Bacillota</taxon>
        <taxon>Clostridia</taxon>
        <taxon>Eubacteriales</taxon>
        <taxon>Oscillospiraceae</taxon>
        <taxon>Pseudoflavonifractor</taxon>
    </lineage>
</organism>
<evidence type="ECO:0000259" key="3">
    <source>
        <dbReference type="SMART" id="SM00331"/>
    </source>
</evidence>
<protein>
    <submittedName>
        <fullName evidence="4">SpoIIE family protein phosphatase</fullName>
    </submittedName>
</protein>
<evidence type="ECO:0000256" key="2">
    <source>
        <dbReference type="SAM" id="Phobius"/>
    </source>
</evidence>
<feature type="transmembrane region" description="Helical" evidence="2">
    <location>
        <begin position="94"/>
        <end position="113"/>
    </location>
</feature>
<feature type="transmembrane region" description="Helical" evidence="2">
    <location>
        <begin position="181"/>
        <end position="200"/>
    </location>
</feature>